<dbReference type="AlphaFoldDB" id="A0A841SS53"/>
<keyword evidence="3" id="KW-1185">Reference proteome</keyword>
<dbReference type="CDD" id="cd19097">
    <property type="entry name" value="AKR_unchar"/>
    <property type="match status" value="1"/>
</dbReference>
<reference evidence="2 3" key="1">
    <citation type="submission" date="2020-08" db="EMBL/GenBank/DDBJ databases">
        <title>Cohnella phylogeny.</title>
        <authorList>
            <person name="Dunlap C."/>
        </authorList>
    </citation>
    <scope>NUCLEOTIDE SEQUENCE [LARGE SCALE GENOMIC DNA]</scope>
    <source>
        <strain evidence="2 3">DSM 25241</strain>
    </source>
</reference>
<dbReference type="EMBL" id="JACJVQ010000005">
    <property type="protein sequence ID" value="MBB6633426.1"/>
    <property type="molecule type" value="Genomic_DNA"/>
</dbReference>
<dbReference type="SUPFAM" id="SSF51430">
    <property type="entry name" value="NAD(P)-linked oxidoreductase"/>
    <property type="match status" value="1"/>
</dbReference>
<dbReference type="PANTHER" id="PTHR43312:SF1">
    <property type="entry name" value="NADP-DEPENDENT OXIDOREDUCTASE DOMAIN-CONTAINING PROTEIN"/>
    <property type="match status" value="1"/>
</dbReference>
<dbReference type="Proteomes" id="UP000535838">
    <property type="component" value="Unassembled WGS sequence"/>
</dbReference>
<dbReference type="RefSeq" id="WP_185118671.1">
    <property type="nucleotide sequence ID" value="NZ_JACJVQ010000005.1"/>
</dbReference>
<protein>
    <submittedName>
        <fullName evidence="2">Aldo/keto reductase</fullName>
    </submittedName>
</protein>
<accession>A0A841SS53</accession>
<organism evidence="2 3">
    <name type="scientific">Cohnella thailandensis</name>
    <dbReference type="NCBI Taxonomy" id="557557"/>
    <lineage>
        <taxon>Bacteria</taxon>
        <taxon>Bacillati</taxon>
        <taxon>Bacillota</taxon>
        <taxon>Bacilli</taxon>
        <taxon>Bacillales</taxon>
        <taxon>Paenibacillaceae</taxon>
        <taxon>Cohnella</taxon>
    </lineage>
</organism>
<name>A0A841SS53_9BACL</name>
<evidence type="ECO:0000313" key="2">
    <source>
        <dbReference type="EMBL" id="MBB6633426.1"/>
    </source>
</evidence>
<dbReference type="Gene3D" id="3.20.20.100">
    <property type="entry name" value="NADP-dependent oxidoreductase domain"/>
    <property type="match status" value="1"/>
</dbReference>
<gene>
    <name evidence="2" type="ORF">H7B67_04825</name>
</gene>
<sequence>MKLAVGTIPFGLRNPYRDRGKVPFQEAAAIMAYAQQAGMETIDTAPEYGDSETIIGHIKEGYAFPRIVTKTPAFPEEWIGPEPIGRLEAVFRRSLRAMRRTPVYAVVVQRGEDILKPGGERIVGRLQAWKEEGLTEKIGYSVVGGADELDRLLERFKPDLVQLPANALDRRLLASGHLRQLRASGIEIQSRSAFLHGLLLRDPSLLPSRLERLREPIAALHGAWMRQGRTPLQGALSFVKSIPEIDEVIVGFRSLPQIREVHRAFVEIPGSSEGIEDIPLPPDSDLMEALRG</sequence>
<dbReference type="Pfam" id="PF00248">
    <property type="entry name" value="Aldo_ket_red"/>
    <property type="match status" value="1"/>
</dbReference>
<dbReference type="InterPro" id="IPR053135">
    <property type="entry name" value="AKR2_Oxidoreductase"/>
</dbReference>
<comment type="caution">
    <text evidence="2">The sequence shown here is derived from an EMBL/GenBank/DDBJ whole genome shotgun (WGS) entry which is preliminary data.</text>
</comment>
<evidence type="ECO:0000259" key="1">
    <source>
        <dbReference type="Pfam" id="PF00248"/>
    </source>
</evidence>
<evidence type="ECO:0000313" key="3">
    <source>
        <dbReference type="Proteomes" id="UP000535838"/>
    </source>
</evidence>
<dbReference type="PANTHER" id="PTHR43312">
    <property type="entry name" value="D-THREO-ALDOSE 1-DEHYDROGENASE"/>
    <property type="match status" value="1"/>
</dbReference>
<dbReference type="InterPro" id="IPR036812">
    <property type="entry name" value="NAD(P)_OxRdtase_dom_sf"/>
</dbReference>
<proteinExistence type="predicted"/>
<dbReference type="InterPro" id="IPR023210">
    <property type="entry name" value="NADP_OxRdtase_dom"/>
</dbReference>
<feature type="domain" description="NADP-dependent oxidoreductase" evidence="1">
    <location>
        <begin position="3"/>
        <end position="275"/>
    </location>
</feature>